<evidence type="ECO:0000256" key="6">
    <source>
        <dbReference type="SAM" id="Phobius"/>
    </source>
</evidence>
<dbReference type="AlphaFoldDB" id="A0A1A9RX11"/>
<feature type="transmembrane region" description="Helical" evidence="6">
    <location>
        <begin position="148"/>
        <end position="167"/>
    </location>
</feature>
<keyword evidence="5 6" id="KW-0472">Membrane</keyword>
<dbReference type="Proteomes" id="UP000077885">
    <property type="component" value="Unassembled WGS sequence"/>
</dbReference>
<dbReference type="Gene3D" id="1.10.4160.10">
    <property type="entry name" value="Hydantoin permease"/>
    <property type="match status" value="1"/>
</dbReference>
<feature type="transmembrane region" description="Helical" evidence="6">
    <location>
        <begin position="367"/>
        <end position="388"/>
    </location>
</feature>
<dbReference type="InterPro" id="IPR030191">
    <property type="entry name" value="CodB"/>
</dbReference>
<feature type="transmembrane region" description="Helical" evidence="6">
    <location>
        <begin position="117"/>
        <end position="136"/>
    </location>
</feature>
<comment type="similarity">
    <text evidence="2">Belongs to the purine-cytosine permease (2.A.39) family.</text>
</comment>
<reference evidence="8" key="1">
    <citation type="submission" date="2016-05" db="EMBL/GenBank/DDBJ databases">
        <title>Draft genome of Corynebacterium afermentans subsp. afermentans LCDC 88199T.</title>
        <authorList>
            <person name="Bernier A.-M."/>
            <person name="Bernard K."/>
        </authorList>
    </citation>
    <scope>NUCLEOTIDE SEQUENCE [LARGE SCALE GENOMIC DNA]</scope>
    <source>
        <strain evidence="8">NML02-A-017</strain>
    </source>
</reference>
<dbReference type="GO" id="GO:0005886">
    <property type="term" value="C:plasma membrane"/>
    <property type="evidence" value="ECO:0007669"/>
    <property type="project" value="TreeGrafter"/>
</dbReference>
<feature type="transmembrane region" description="Helical" evidence="6">
    <location>
        <begin position="315"/>
        <end position="336"/>
    </location>
</feature>
<feature type="transmembrane region" description="Helical" evidence="6">
    <location>
        <begin position="41"/>
        <end position="64"/>
    </location>
</feature>
<sequence>MEQDQGGKLSAGASALIWFGAAVSVAEILTGMLFAPLGWRMGLLAVAVGHVIGGVLFYLAGLIGAQTGRSAMETVQLSFGRRGSLLFAAANVVQLVGWTAIMIFTGAQAVAALTAGWSGAQAGWCIIIGMLILLWLRIGMRNFSKINVVSMSTLFLLTLWLSFQVASGEPAAAVQQSEAMSFGLAVELAAVMPLSWLPLVSDYTRRAAKARPATLAATLAYFCTSSWMYAIGLAAALFAGQSEIAPMLQYAGLGAAGIVVVVLSTVSTTFLDAYSAGVSAHAISGRLGEMAVAAGVTLLGVLLALLFDVGRFEAFLYFIGSVFAPMIAVQIADYFVLKRAPAAGAVDWVSLALWLAGFVFYRKMLEWQPPLGTTLPVIAATFALTVLVRKLLAAAKSGGAAAAGPHGN</sequence>
<protein>
    <submittedName>
        <fullName evidence="7">Hydrogenase expression protein</fullName>
    </submittedName>
</protein>
<name>A0A1A9RX11_9NEIS</name>
<dbReference type="PANTHER" id="PTHR30569">
    <property type="entry name" value="CYTOSINE TRANSPORTER CODB"/>
    <property type="match status" value="1"/>
</dbReference>
<evidence type="ECO:0000256" key="1">
    <source>
        <dbReference type="ARBA" id="ARBA00004141"/>
    </source>
</evidence>
<dbReference type="InterPro" id="IPR001248">
    <property type="entry name" value="Pur-cyt_permease"/>
</dbReference>
<dbReference type="STRING" id="1795827.A7P95_06305"/>
<dbReference type="RefSeq" id="WP_067592800.1">
    <property type="nucleotide sequence ID" value="NZ_LXSL01000021.1"/>
</dbReference>
<evidence type="ECO:0000313" key="7">
    <source>
        <dbReference type="EMBL" id="OAM27725.1"/>
    </source>
</evidence>
<dbReference type="OrthoDB" id="5444231at2"/>
<accession>A0A1A9RX11</accession>
<feature type="transmembrane region" description="Helical" evidence="6">
    <location>
        <begin position="343"/>
        <end position="361"/>
    </location>
</feature>
<comment type="subcellular location">
    <subcellularLocation>
        <location evidence="1">Membrane</location>
        <topology evidence="1">Multi-pass membrane protein</topology>
    </subcellularLocation>
</comment>
<dbReference type="PANTHER" id="PTHR30569:SF0">
    <property type="entry name" value="CYTOSINE PERMEASE"/>
    <property type="match status" value="1"/>
</dbReference>
<feature type="transmembrane region" description="Helical" evidence="6">
    <location>
        <begin position="291"/>
        <end position="309"/>
    </location>
</feature>
<dbReference type="EMBL" id="LXSL01000021">
    <property type="protein sequence ID" value="OAM27725.1"/>
    <property type="molecule type" value="Genomic_DNA"/>
</dbReference>
<dbReference type="InterPro" id="IPR012732">
    <property type="entry name" value="Thia_CytX"/>
</dbReference>
<feature type="transmembrane region" description="Helical" evidence="6">
    <location>
        <begin position="12"/>
        <end position="35"/>
    </location>
</feature>
<comment type="caution">
    <text evidence="7">The sequence shown here is derived from an EMBL/GenBank/DDBJ whole genome shotgun (WGS) entry which is preliminary data.</text>
</comment>
<dbReference type="GO" id="GO:0015209">
    <property type="term" value="F:cytosine transmembrane transporter activity"/>
    <property type="evidence" value="ECO:0007669"/>
    <property type="project" value="InterPro"/>
</dbReference>
<evidence type="ECO:0000256" key="5">
    <source>
        <dbReference type="ARBA" id="ARBA00023136"/>
    </source>
</evidence>
<evidence type="ECO:0000256" key="3">
    <source>
        <dbReference type="ARBA" id="ARBA00022692"/>
    </source>
</evidence>
<organism evidence="7 8">
    <name type="scientific">Eikenella longinqua</name>
    <dbReference type="NCBI Taxonomy" id="1795827"/>
    <lineage>
        <taxon>Bacteria</taxon>
        <taxon>Pseudomonadati</taxon>
        <taxon>Pseudomonadota</taxon>
        <taxon>Betaproteobacteria</taxon>
        <taxon>Neisseriales</taxon>
        <taxon>Neisseriaceae</taxon>
        <taxon>Eikenella</taxon>
    </lineage>
</organism>
<keyword evidence="8" id="KW-1185">Reference proteome</keyword>
<evidence type="ECO:0000256" key="2">
    <source>
        <dbReference type="ARBA" id="ARBA00008974"/>
    </source>
</evidence>
<evidence type="ECO:0000256" key="4">
    <source>
        <dbReference type="ARBA" id="ARBA00022989"/>
    </source>
</evidence>
<gene>
    <name evidence="7" type="ORF">A7P95_06305</name>
</gene>
<proteinExistence type="inferred from homology"/>
<feature type="transmembrane region" description="Helical" evidence="6">
    <location>
        <begin position="179"/>
        <end position="201"/>
    </location>
</feature>
<keyword evidence="4 6" id="KW-1133">Transmembrane helix</keyword>
<feature type="transmembrane region" description="Helical" evidence="6">
    <location>
        <begin position="250"/>
        <end position="271"/>
    </location>
</feature>
<feature type="transmembrane region" description="Helical" evidence="6">
    <location>
        <begin position="85"/>
        <end position="111"/>
    </location>
</feature>
<dbReference type="NCBIfam" id="TIGR02358">
    <property type="entry name" value="thia_cytX"/>
    <property type="match status" value="1"/>
</dbReference>
<keyword evidence="3 6" id="KW-0812">Transmembrane</keyword>
<dbReference type="Pfam" id="PF02133">
    <property type="entry name" value="Transp_cyt_pur"/>
    <property type="match status" value="1"/>
</dbReference>
<evidence type="ECO:0000313" key="8">
    <source>
        <dbReference type="Proteomes" id="UP000077885"/>
    </source>
</evidence>
<feature type="transmembrane region" description="Helical" evidence="6">
    <location>
        <begin position="213"/>
        <end position="238"/>
    </location>
</feature>